<dbReference type="Proteomes" id="UP000355283">
    <property type="component" value="Unassembled WGS sequence"/>
</dbReference>
<evidence type="ECO:0000256" key="1">
    <source>
        <dbReference type="SAM" id="MobiDB-lite"/>
    </source>
</evidence>
<feature type="compositionally biased region" description="Acidic residues" evidence="1">
    <location>
        <begin position="271"/>
        <end position="295"/>
    </location>
</feature>
<feature type="region of interest" description="Disordered" evidence="1">
    <location>
        <begin position="27"/>
        <end position="51"/>
    </location>
</feature>
<feature type="region of interest" description="Disordered" evidence="1">
    <location>
        <begin position="131"/>
        <end position="174"/>
    </location>
</feature>
<proteinExistence type="predicted"/>
<reference evidence="2 3" key="1">
    <citation type="submission" date="2019-01" db="EMBL/GenBank/DDBJ databases">
        <title>Nuclear Genome Assembly of the Microalgal Biofuel strain Nannochloropsis salina CCMP1776.</title>
        <authorList>
            <person name="Hovde B."/>
        </authorList>
    </citation>
    <scope>NUCLEOTIDE SEQUENCE [LARGE SCALE GENOMIC DNA]</scope>
    <source>
        <strain evidence="2 3">CCMP1776</strain>
    </source>
</reference>
<evidence type="ECO:0000313" key="2">
    <source>
        <dbReference type="EMBL" id="TFJ83421.1"/>
    </source>
</evidence>
<accession>A0A4D9CVV0</accession>
<feature type="compositionally biased region" description="Low complexity" evidence="1">
    <location>
        <begin position="27"/>
        <end position="48"/>
    </location>
</feature>
<dbReference type="AlphaFoldDB" id="A0A4D9CVV0"/>
<organism evidence="2 3">
    <name type="scientific">Nannochloropsis salina CCMP1776</name>
    <dbReference type="NCBI Taxonomy" id="1027361"/>
    <lineage>
        <taxon>Eukaryota</taxon>
        <taxon>Sar</taxon>
        <taxon>Stramenopiles</taxon>
        <taxon>Ochrophyta</taxon>
        <taxon>Eustigmatophyceae</taxon>
        <taxon>Eustigmatales</taxon>
        <taxon>Monodopsidaceae</taxon>
        <taxon>Microchloropsis</taxon>
        <taxon>Microchloropsis salina</taxon>
    </lineage>
</organism>
<feature type="region of interest" description="Disordered" evidence="1">
    <location>
        <begin position="326"/>
        <end position="350"/>
    </location>
</feature>
<gene>
    <name evidence="2" type="ORF">NSK_005261</name>
</gene>
<feature type="region of interest" description="Disordered" evidence="1">
    <location>
        <begin position="257"/>
        <end position="302"/>
    </location>
</feature>
<evidence type="ECO:0000313" key="3">
    <source>
        <dbReference type="Proteomes" id="UP000355283"/>
    </source>
</evidence>
<name>A0A4D9CVV0_9STRA</name>
<dbReference type="EMBL" id="SDOX01000036">
    <property type="protein sequence ID" value="TFJ83421.1"/>
    <property type="molecule type" value="Genomic_DNA"/>
</dbReference>
<feature type="compositionally biased region" description="Low complexity" evidence="1">
    <location>
        <begin position="131"/>
        <end position="143"/>
    </location>
</feature>
<comment type="caution">
    <text evidence="2">The sequence shown here is derived from an EMBL/GenBank/DDBJ whole genome shotgun (WGS) entry which is preliminary data.</text>
</comment>
<keyword evidence="3" id="KW-1185">Reference proteome</keyword>
<feature type="region of interest" description="Disordered" evidence="1">
    <location>
        <begin position="408"/>
        <end position="457"/>
    </location>
</feature>
<feature type="compositionally biased region" description="Basic and acidic residues" evidence="1">
    <location>
        <begin position="430"/>
        <end position="441"/>
    </location>
</feature>
<feature type="region of interest" description="Disordered" evidence="1">
    <location>
        <begin position="356"/>
        <end position="375"/>
    </location>
</feature>
<protein>
    <submittedName>
        <fullName evidence="2">Uncharacterized protein</fullName>
    </submittedName>
</protein>
<sequence>MSAWNTEFTCAASQASPYSAASTASLASAWTTSSTGSPSSSDTTSASKASRDEQEICAFLGTTSDNTTPSDAQVCVENAVAHASIPAGAPHAAAGHVSLTGTTAAQENALDGNERAYIPSEKTYAQPLHALQPDPQPALQAQDTGAGDGGSTASREVHDSNLNPTYYQPLGQGHPLPPLSPQDYVFDLWHDFDGVSLLSPMSLSAIDSFDPFTTSCASPTGAVTAAAAAAAAAAAVNGCPPILYNGVGEASGGGLPRKSVFSGSGSSGSSMDEEEEEEEEEIDEEELNEDQEEMEYGQVLNSRPRQYLVKKEDNYLGQTRLTLVMDRGDSQSRGKRRRMTSGRMRDAQHQESFLPTARGEGGEREGMMESGLNPAKGMKRGKYRCKECGLFKRGHECLYPKARRSKSKKAMAAAAARERQHQQQLLRLQQQHEQEQEEQRLRLSSGAKLGASGVMAA</sequence>